<dbReference type="STRING" id="356660.SAMN05444336_103245"/>
<dbReference type="InterPro" id="IPR002637">
    <property type="entry name" value="RdgB/HAM1"/>
</dbReference>
<dbReference type="EMBL" id="FNMZ01000003">
    <property type="protein sequence ID" value="SDX08258.1"/>
    <property type="molecule type" value="Genomic_DNA"/>
</dbReference>
<keyword evidence="3 10" id="KW-0479">Metal-binding</keyword>
<dbReference type="GO" id="GO:0000166">
    <property type="term" value="F:nucleotide binding"/>
    <property type="evidence" value="ECO:0007669"/>
    <property type="project" value="UniProtKB-KW"/>
</dbReference>
<dbReference type="Proteomes" id="UP000199118">
    <property type="component" value="Unassembled WGS sequence"/>
</dbReference>
<feature type="binding site" evidence="10">
    <location>
        <position position="185"/>
    </location>
    <ligand>
        <name>substrate</name>
    </ligand>
</feature>
<evidence type="ECO:0000256" key="6">
    <source>
        <dbReference type="ARBA" id="ARBA00022842"/>
    </source>
</evidence>
<comment type="catalytic activity">
    <reaction evidence="9 10">
        <text>XTP + H2O = XMP + diphosphate + H(+)</text>
        <dbReference type="Rhea" id="RHEA:28610"/>
        <dbReference type="ChEBI" id="CHEBI:15377"/>
        <dbReference type="ChEBI" id="CHEBI:15378"/>
        <dbReference type="ChEBI" id="CHEBI:33019"/>
        <dbReference type="ChEBI" id="CHEBI:57464"/>
        <dbReference type="ChEBI" id="CHEBI:61314"/>
        <dbReference type="EC" id="3.6.1.66"/>
    </reaction>
</comment>
<dbReference type="Gene3D" id="3.90.950.10">
    <property type="match status" value="1"/>
</dbReference>
<dbReference type="NCBIfam" id="TIGR00042">
    <property type="entry name" value="RdgB/HAM1 family non-canonical purine NTP pyrophosphatase"/>
    <property type="match status" value="1"/>
</dbReference>
<evidence type="ECO:0000313" key="13">
    <source>
        <dbReference type="Proteomes" id="UP000199118"/>
    </source>
</evidence>
<dbReference type="PANTHER" id="PTHR11067:SF9">
    <property type="entry name" value="INOSINE TRIPHOSPHATE PYROPHOSPHATASE"/>
    <property type="match status" value="1"/>
</dbReference>
<comment type="similarity">
    <text evidence="1 10 11">Belongs to the HAM1 NTPase family.</text>
</comment>
<keyword evidence="4 10" id="KW-0547">Nucleotide-binding</keyword>
<reference evidence="12 13" key="1">
    <citation type="submission" date="2016-10" db="EMBL/GenBank/DDBJ databases">
        <authorList>
            <person name="de Groot N.N."/>
        </authorList>
    </citation>
    <scope>NUCLEOTIDE SEQUENCE [LARGE SCALE GENOMIC DNA]</scope>
    <source>
        <strain evidence="12 13">DSM 17890</strain>
    </source>
</reference>
<organism evidence="12 13">
    <name type="scientific">Albimonas donghaensis</name>
    <dbReference type="NCBI Taxonomy" id="356660"/>
    <lineage>
        <taxon>Bacteria</taxon>
        <taxon>Pseudomonadati</taxon>
        <taxon>Pseudomonadota</taxon>
        <taxon>Alphaproteobacteria</taxon>
        <taxon>Rhodobacterales</taxon>
        <taxon>Paracoccaceae</taxon>
        <taxon>Albimonas</taxon>
    </lineage>
</organism>
<evidence type="ECO:0000256" key="1">
    <source>
        <dbReference type="ARBA" id="ARBA00008023"/>
    </source>
</evidence>
<keyword evidence="6 10" id="KW-0460">Magnesium</keyword>
<dbReference type="InterPro" id="IPR029001">
    <property type="entry name" value="ITPase-like_fam"/>
</dbReference>
<evidence type="ECO:0000256" key="8">
    <source>
        <dbReference type="ARBA" id="ARBA00051875"/>
    </source>
</evidence>
<feature type="binding site" evidence="10">
    <location>
        <position position="46"/>
    </location>
    <ligand>
        <name>Mg(2+)</name>
        <dbReference type="ChEBI" id="CHEBI:18420"/>
    </ligand>
</feature>
<evidence type="ECO:0000256" key="2">
    <source>
        <dbReference type="ARBA" id="ARBA00011738"/>
    </source>
</evidence>
<feature type="active site" description="Proton acceptor" evidence="10">
    <location>
        <position position="75"/>
    </location>
</feature>
<evidence type="ECO:0000256" key="3">
    <source>
        <dbReference type="ARBA" id="ARBA00022723"/>
    </source>
</evidence>
<dbReference type="SUPFAM" id="SSF52972">
    <property type="entry name" value="ITPase-like"/>
    <property type="match status" value="1"/>
</dbReference>
<gene>
    <name evidence="12" type="ORF">SAMN05444336_103245</name>
</gene>
<dbReference type="HAMAP" id="MF_01405">
    <property type="entry name" value="Non_canon_purine_NTPase"/>
    <property type="match status" value="1"/>
</dbReference>
<evidence type="ECO:0000256" key="7">
    <source>
        <dbReference type="ARBA" id="ARBA00023080"/>
    </source>
</evidence>
<comment type="catalytic activity">
    <reaction evidence="8 10">
        <text>dITP + H2O = dIMP + diphosphate + H(+)</text>
        <dbReference type="Rhea" id="RHEA:28342"/>
        <dbReference type="ChEBI" id="CHEBI:15377"/>
        <dbReference type="ChEBI" id="CHEBI:15378"/>
        <dbReference type="ChEBI" id="CHEBI:33019"/>
        <dbReference type="ChEBI" id="CHEBI:61194"/>
        <dbReference type="ChEBI" id="CHEBI:61382"/>
        <dbReference type="EC" id="3.6.1.66"/>
    </reaction>
</comment>
<dbReference type="GO" id="GO:0036222">
    <property type="term" value="F:XTP diphosphatase activity"/>
    <property type="evidence" value="ECO:0007669"/>
    <property type="project" value="UniProtKB-UniRule"/>
</dbReference>
<dbReference type="InterPro" id="IPR020922">
    <property type="entry name" value="dITP/XTP_pyrophosphatase"/>
</dbReference>
<dbReference type="RefSeq" id="WP_092681525.1">
    <property type="nucleotide sequence ID" value="NZ_FNMZ01000003.1"/>
</dbReference>
<protein>
    <recommendedName>
        <fullName evidence="10">dITP/XTP pyrophosphatase</fullName>
        <ecNumber evidence="10">3.6.1.66</ecNumber>
    </recommendedName>
    <alternativeName>
        <fullName evidence="10">Non-canonical purine NTP pyrophosphatase</fullName>
    </alternativeName>
    <alternativeName>
        <fullName evidence="10">Non-standard purine NTP pyrophosphatase</fullName>
    </alternativeName>
    <alternativeName>
        <fullName evidence="10">Nucleoside-triphosphate diphosphatase</fullName>
    </alternativeName>
    <alternativeName>
        <fullName evidence="10">Nucleoside-triphosphate pyrophosphatase</fullName>
        <shortName evidence="10">NTPase</shortName>
    </alternativeName>
</protein>
<comment type="function">
    <text evidence="10">Pyrophosphatase that catalyzes the hydrolysis of nucleoside triphosphates to their monophosphate derivatives, with a high preference for the non-canonical purine nucleotides XTP (xanthosine triphosphate), dITP (deoxyinosine triphosphate) and ITP. Seems to function as a house-cleaning enzyme that removes non-canonical purine nucleotides from the nucleotide pool, thus preventing their incorporation into DNA/RNA and avoiding chromosomal lesions.</text>
</comment>
<dbReference type="PANTHER" id="PTHR11067">
    <property type="entry name" value="INOSINE TRIPHOSPHATE PYROPHOSPHATASE/HAM1 PROTEIN"/>
    <property type="match status" value="1"/>
</dbReference>
<keyword evidence="5 10" id="KW-0378">Hydrolase</keyword>
<dbReference type="GO" id="GO:0005829">
    <property type="term" value="C:cytosol"/>
    <property type="evidence" value="ECO:0007669"/>
    <property type="project" value="TreeGrafter"/>
</dbReference>
<dbReference type="GO" id="GO:0035870">
    <property type="term" value="F:dITP diphosphatase activity"/>
    <property type="evidence" value="ECO:0007669"/>
    <property type="project" value="UniProtKB-UniRule"/>
</dbReference>
<evidence type="ECO:0000313" key="12">
    <source>
        <dbReference type="EMBL" id="SDX08258.1"/>
    </source>
</evidence>
<dbReference type="GO" id="GO:0017111">
    <property type="term" value="F:ribonucleoside triphosphate phosphatase activity"/>
    <property type="evidence" value="ECO:0007669"/>
    <property type="project" value="InterPro"/>
</dbReference>
<dbReference type="CDD" id="cd00515">
    <property type="entry name" value="HAM1"/>
    <property type="match status" value="1"/>
</dbReference>
<name>A0A1H2YU50_9RHOB</name>
<accession>A0A1H2YU50</accession>
<feature type="binding site" evidence="10">
    <location>
        <position position="75"/>
    </location>
    <ligand>
        <name>Mg(2+)</name>
        <dbReference type="ChEBI" id="CHEBI:18420"/>
    </ligand>
</feature>
<evidence type="ECO:0000256" key="11">
    <source>
        <dbReference type="RuleBase" id="RU003781"/>
    </source>
</evidence>
<dbReference type="Pfam" id="PF01725">
    <property type="entry name" value="Ham1p_like"/>
    <property type="match status" value="1"/>
</dbReference>
<keyword evidence="7 10" id="KW-0546">Nucleotide metabolism</keyword>
<dbReference type="GO" id="GO:0009146">
    <property type="term" value="P:purine nucleoside triphosphate catabolic process"/>
    <property type="evidence" value="ECO:0007669"/>
    <property type="project" value="UniProtKB-UniRule"/>
</dbReference>
<sequence length="208" mass="21865">MTRRLSDRKIVVATHNEGKVEEIRALLAPWGIETVSAGELGLPVPEETETTFEGNCALKARAACEASGLPALADDSGIEVDALGGAPGVYTADWAETPQGRDFARAMSRTHAAVLEAGASPPWTARFVCVLSVVWPDGEVATVRGTAEGQVIWPPRGEAGHGYDPCFQPDDGDGRTFAEMSGAEKNGLSHRADAFAKLASQVLGPRPA</sequence>
<dbReference type="FunFam" id="3.90.950.10:FF:000001">
    <property type="entry name" value="dITP/XTP pyrophosphatase"/>
    <property type="match status" value="1"/>
</dbReference>
<dbReference type="GO" id="GO:0009117">
    <property type="term" value="P:nucleotide metabolic process"/>
    <property type="evidence" value="ECO:0007669"/>
    <property type="project" value="UniProtKB-KW"/>
</dbReference>
<evidence type="ECO:0000256" key="10">
    <source>
        <dbReference type="HAMAP-Rule" id="MF_01405"/>
    </source>
</evidence>
<feature type="binding site" evidence="10">
    <location>
        <begin position="161"/>
        <end position="164"/>
    </location>
    <ligand>
        <name>substrate</name>
    </ligand>
</feature>
<dbReference type="AlphaFoldDB" id="A0A1H2YU50"/>
<comment type="cofactor">
    <cofactor evidence="10">
        <name>Mg(2+)</name>
        <dbReference type="ChEBI" id="CHEBI:18420"/>
    </cofactor>
    <text evidence="10">Binds 1 Mg(2+) ion per subunit.</text>
</comment>
<evidence type="ECO:0000256" key="9">
    <source>
        <dbReference type="ARBA" id="ARBA00052017"/>
    </source>
</evidence>
<feature type="binding site" evidence="10">
    <location>
        <begin position="190"/>
        <end position="191"/>
    </location>
    <ligand>
        <name>substrate</name>
    </ligand>
</feature>
<keyword evidence="13" id="KW-1185">Reference proteome</keyword>
<feature type="binding site" evidence="10">
    <location>
        <begin position="14"/>
        <end position="19"/>
    </location>
    <ligand>
        <name>substrate</name>
    </ligand>
</feature>
<dbReference type="GO" id="GO:0036220">
    <property type="term" value="F:ITP diphosphatase activity"/>
    <property type="evidence" value="ECO:0007669"/>
    <property type="project" value="UniProtKB-UniRule"/>
</dbReference>
<feature type="binding site" evidence="10">
    <location>
        <position position="76"/>
    </location>
    <ligand>
        <name>substrate</name>
    </ligand>
</feature>
<comment type="subunit">
    <text evidence="2 10">Homodimer.</text>
</comment>
<dbReference type="GO" id="GO:0046872">
    <property type="term" value="F:metal ion binding"/>
    <property type="evidence" value="ECO:0007669"/>
    <property type="project" value="UniProtKB-KW"/>
</dbReference>
<dbReference type="OrthoDB" id="9807456at2"/>
<comment type="catalytic activity">
    <reaction evidence="10">
        <text>ITP + H2O = IMP + diphosphate + H(+)</text>
        <dbReference type="Rhea" id="RHEA:29399"/>
        <dbReference type="ChEBI" id="CHEBI:15377"/>
        <dbReference type="ChEBI" id="CHEBI:15378"/>
        <dbReference type="ChEBI" id="CHEBI:33019"/>
        <dbReference type="ChEBI" id="CHEBI:58053"/>
        <dbReference type="ChEBI" id="CHEBI:61402"/>
        <dbReference type="EC" id="3.6.1.66"/>
    </reaction>
</comment>
<dbReference type="EC" id="3.6.1.66" evidence="10"/>
<evidence type="ECO:0000256" key="4">
    <source>
        <dbReference type="ARBA" id="ARBA00022741"/>
    </source>
</evidence>
<proteinExistence type="inferred from homology"/>
<evidence type="ECO:0000256" key="5">
    <source>
        <dbReference type="ARBA" id="ARBA00022801"/>
    </source>
</evidence>